<dbReference type="PROSITE" id="PS51707">
    <property type="entry name" value="CYTH"/>
    <property type="match status" value="1"/>
</dbReference>
<keyword evidence="3" id="KW-1185">Reference proteome</keyword>
<evidence type="ECO:0000259" key="1">
    <source>
        <dbReference type="PROSITE" id="PS51707"/>
    </source>
</evidence>
<dbReference type="Gene3D" id="2.40.320.10">
    <property type="entry name" value="Hypothetical Protein Pfu-838710-001"/>
    <property type="match status" value="1"/>
</dbReference>
<dbReference type="SMART" id="SM01118">
    <property type="entry name" value="CYTH"/>
    <property type="match status" value="1"/>
</dbReference>
<gene>
    <name evidence="2" type="ORF">QUV96_10575</name>
</gene>
<sequence length="192" mass="22190">MKEHIEKEYKVLLNQEQFDVLIELLRPEPAFCQMNRYFDTAERYLQKHGGALRIREKNGQFLFTLKVRKNADTLLEYEGPVNRCDASAFEQADIQELLHAHGVCQPLQQIAELTTWRAMHITDHAEICLDINQYQGHTDYEIEYEYTQPHDGRTCFQSILDHVHITYETNCASKIARAMAVSGGAADDRSAE</sequence>
<reference evidence="3" key="2">
    <citation type="submission" date="2023-06" db="EMBL/GenBank/DDBJ databases">
        <title>Identification and characterization of horizontal gene transfer across gut microbiota members of farm animals based on homology search.</title>
        <authorList>
            <person name="Zeman M."/>
            <person name="Kubasova T."/>
            <person name="Jahodarova E."/>
            <person name="Nykrynova M."/>
            <person name="Rychlik I."/>
        </authorList>
    </citation>
    <scope>NUCLEOTIDE SEQUENCE [LARGE SCALE GENOMIC DNA]</scope>
    <source>
        <strain evidence="3">ET39</strain>
    </source>
</reference>
<reference evidence="2 3" key="3">
    <citation type="submission" date="2023-06" db="EMBL/GenBank/DDBJ databases">
        <authorList>
            <person name="Zeman M."/>
            <person name="Kubasova T."/>
            <person name="Jahodarova E."/>
            <person name="Nykrynova M."/>
            <person name="Rychlik I."/>
        </authorList>
    </citation>
    <scope>NUCLEOTIDE SEQUENCE [LARGE SCALE GENOMIC DNA]</scope>
    <source>
        <strain evidence="2 3">ET39</strain>
    </source>
</reference>
<dbReference type="Pfam" id="PF01928">
    <property type="entry name" value="CYTH"/>
    <property type="match status" value="1"/>
</dbReference>
<evidence type="ECO:0000313" key="2">
    <source>
        <dbReference type="EMBL" id="MDM8158072.1"/>
    </source>
</evidence>
<dbReference type="RefSeq" id="WP_289608498.1">
    <property type="nucleotide sequence ID" value="NZ_JAUDCG010000068.1"/>
</dbReference>
<proteinExistence type="predicted"/>
<dbReference type="CDD" id="cd07762">
    <property type="entry name" value="CYTH-like_Pase_1"/>
    <property type="match status" value="1"/>
</dbReference>
<evidence type="ECO:0000313" key="3">
    <source>
        <dbReference type="Proteomes" id="UP001529340"/>
    </source>
</evidence>
<dbReference type="InterPro" id="IPR023577">
    <property type="entry name" value="CYTH_domain"/>
</dbReference>
<dbReference type="EMBL" id="JAUDCG010000068">
    <property type="protein sequence ID" value="MDM8158072.1"/>
    <property type="molecule type" value="Genomic_DNA"/>
</dbReference>
<dbReference type="InterPro" id="IPR033469">
    <property type="entry name" value="CYTH-like_dom_sf"/>
</dbReference>
<name>A0ABT7UEL2_9FIRM</name>
<accession>A0ABT7UEL2</accession>
<dbReference type="SUPFAM" id="SSF55154">
    <property type="entry name" value="CYTH-like phosphatases"/>
    <property type="match status" value="1"/>
</dbReference>
<dbReference type="Proteomes" id="UP001529340">
    <property type="component" value="Unassembled WGS sequence"/>
</dbReference>
<dbReference type="InterPro" id="IPR009195">
    <property type="entry name" value="Uncharacterised_YjbK"/>
</dbReference>
<reference evidence="2 3" key="1">
    <citation type="submission" date="2023-06" db="EMBL/GenBank/DDBJ databases">
        <title>Identification and characterization of horizontal gene transfer across gut microbiota members of farm animals based on homology search.</title>
        <authorList>
            <person name="Schwarzerova J."/>
            <person name="Nykrynova M."/>
            <person name="Jureckova K."/>
            <person name="Cejkova D."/>
            <person name="Rychlik I."/>
        </authorList>
    </citation>
    <scope>NUCLEOTIDE SEQUENCE [LARGE SCALE GENOMIC DNA]</scope>
    <source>
        <strain evidence="2 3">ET39</strain>
    </source>
</reference>
<comment type="caution">
    <text evidence="2">The sequence shown here is derived from an EMBL/GenBank/DDBJ whole genome shotgun (WGS) entry which is preliminary data.</text>
</comment>
<protein>
    <submittedName>
        <fullName evidence="2">CYTH domain-containing protein</fullName>
    </submittedName>
</protein>
<feature type="domain" description="CYTH" evidence="1">
    <location>
        <begin position="4"/>
        <end position="182"/>
    </location>
</feature>
<organism evidence="2 3">
    <name type="scientific">Amedibacillus dolichus</name>
    <dbReference type="NCBI Taxonomy" id="31971"/>
    <lineage>
        <taxon>Bacteria</taxon>
        <taxon>Bacillati</taxon>
        <taxon>Bacillota</taxon>
        <taxon>Erysipelotrichia</taxon>
        <taxon>Erysipelotrichales</taxon>
        <taxon>Erysipelotrichaceae</taxon>
        <taxon>Amedibacillus</taxon>
    </lineage>
</organism>